<dbReference type="AlphaFoldDB" id="A0A5B8S3Q4"/>
<organism evidence="3 4">
    <name type="scientific">Novosphingobium ginsenosidimutans</name>
    <dbReference type="NCBI Taxonomy" id="1176536"/>
    <lineage>
        <taxon>Bacteria</taxon>
        <taxon>Pseudomonadati</taxon>
        <taxon>Pseudomonadota</taxon>
        <taxon>Alphaproteobacteria</taxon>
        <taxon>Sphingomonadales</taxon>
        <taxon>Sphingomonadaceae</taxon>
        <taxon>Novosphingobium</taxon>
    </lineage>
</organism>
<accession>A0A5B8S3Q4</accession>
<dbReference type="OrthoDB" id="9797176at2"/>
<name>A0A5B8S3Q4_9SPHN</name>
<reference evidence="3 4" key="1">
    <citation type="journal article" date="2013" name="J. Microbiol. Biotechnol.">
        <title>Novosphingobium ginsenosidimutans sp. nov., with the ability to convert ginsenoside.</title>
        <authorList>
            <person name="Kim J.K."/>
            <person name="He D."/>
            <person name="Liu Q.M."/>
            <person name="Park H.Y."/>
            <person name="Jung M.S."/>
            <person name="Yoon M.H."/>
            <person name="Kim S.C."/>
            <person name="Im W.T."/>
        </authorList>
    </citation>
    <scope>NUCLEOTIDE SEQUENCE [LARGE SCALE GENOMIC DNA]</scope>
    <source>
        <strain evidence="3 4">FW-6</strain>
    </source>
</reference>
<evidence type="ECO:0000313" key="4">
    <source>
        <dbReference type="Proteomes" id="UP000321172"/>
    </source>
</evidence>
<dbReference type="EMBL" id="CP042345">
    <property type="protein sequence ID" value="QEA15774.1"/>
    <property type="molecule type" value="Genomic_DNA"/>
</dbReference>
<keyword evidence="1" id="KW-0694">RNA-binding</keyword>
<sequence>MRIDKLLWFLRLAPTRTVAHDWVAEGHFRRNGRRIEKPSAEVGAGDILTVPARSGVRVIELIAVPARRGPAAEAFACYRTLDERAANPIAASDNNTP</sequence>
<evidence type="ECO:0000313" key="3">
    <source>
        <dbReference type="EMBL" id="QEA15774.1"/>
    </source>
</evidence>
<dbReference type="GO" id="GO:0003723">
    <property type="term" value="F:RNA binding"/>
    <property type="evidence" value="ECO:0007669"/>
    <property type="project" value="UniProtKB-KW"/>
</dbReference>
<feature type="domain" description="RNA-binding S4" evidence="2">
    <location>
        <begin position="1"/>
        <end position="63"/>
    </location>
</feature>
<dbReference type="CDD" id="cd00165">
    <property type="entry name" value="S4"/>
    <property type="match status" value="1"/>
</dbReference>
<gene>
    <name evidence="3" type="ORF">FRF71_06260</name>
</gene>
<dbReference type="KEGG" id="ngf:FRF71_06260"/>
<proteinExistence type="predicted"/>
<dbReference type="SMART" id="SM00363">
    <property type="entry name" value="S4"/>
    <property type="match status" value="1"/>
</dbReference>
<evidence type="ECO:0000259" key="2">
    <source>
        <dbReference type="SMART" id="SM00363"/>
    </source>
</evidence>
<dbReference type="Proteomes" id="UP000321172">
    <property type="component" value="Chromosome"/>
</dbReference>
<dbReference type="Pfam" id="PF01479">
    <property type="entry name" value="S4"/>
    <property type="match status" value="1"/>
</dbReference>
<protein>
    <submittedName>
        <fullName evidence="3">RNA-binding S4 domain-containing protein</fullName>
    </submittedName>
</protein>
<dbReference type="InterPro" id="IPR036986">
    <property type="entry name" value="S4_RNA-bd_sf"/>
</dbReference>
<dbReference type="SUPFAM" id="SSF55174">
    <property type="entry name" value="Alpha-L RNA-binding motif"/>
    <property type="match status" value="1"/>
</dbReference>
<evidence type="ECO:0000256" key="1">
    <source>
        <dbReference type="PROSITE-ProRule" id="PRU00182"/>
    </source>
</evidence>
<dbReference type="InterPro" id="IPR002942">
    <property type="entry name" value="S4_RNA-bd"/>
</dbReference>
<keyword evidence="4" id="KW-1185">Reference proteome</keyword>
<dbReference type="Gene3D" id="3.10.290.10">
    <property type="entry name" value="RNA-binding S4 domain"/>
    <property type="match status" value="1"/>
</dbReference>
<dbReference type="RefSeq" id="WP_147089752.1">
    <property type="nucleotide sequence ID" value="NZ_BAABJD010000001.1"/>
</dbReference>
<dbReference type="PROSITE" id="PS50889">
    <property type="entry name" value="S4"/>
    <property type="match status" value="1"/>
</dbReference>